<dbReference type="PANTHER" id="PTHR48079">
    <property type="entry name" value="PROTEIN YEEZ"/>
    <property type="match status" value="1"/>
</dbReference>
<name>A0A7W0CJC9_9ACTN</name>
<dbReference type="Pfam" id="PF01370">
    <property type="entry name" value="Epimerase"/>
    <property type="match status" value="1"/>
</dbReference>
<evidence type="ECO:0000259" key="1">
    <source>
        <dbReference type="Pfam" id="PF01370"/>
    </source>
</evidence>
<dbReference type="InterPro" id="IPR001509">
    <property type="entry name" value="Epimerase_deHydtase"/>
</dbReference>
<keyword evidence="3" id="KW-1185">Reference proteome</keyword>
<dbReference type="Gene3D" id="3.40.50.720">
    <property type="entry name" value="NAD(P)-binding Rossmann-like Domain"/>
    <property type="match status" value="1"/>
</dbReference>
<dbReference type="RefSeq" id="WP_181610746.1">
    <property type="nucleotide sequence ID" value="NZ_BAABAM010000002.1"/>
</dbReference>
<organism evidence="2 3">
    <name type="scientific">Nonomuraea soli</name>
    <dbReference type="NCBI Taxonomy" id="1032476"/>
    <lineage>
        <taxon>Bacteria</taxon>
        <taxon>Bacillati</taxon>
        <taxon>Actinomycetota</taxon>
        <taxon>Actinomycetes</taxon>
        <taxon>Streptosporangiales</taxon>
        <taxon>Streptosporangiaceae</taxon>
        <taxon>Nonomuraea</taxon>
    </lineage>
</organism>
<dbReference type="EMBL" id="JACDUR010000003">
    <property type="protein sequence ID" value="MBA2892007.1"/>
    <property type="molecule type" value="Genomic_DNA"/>
</dbReference>
<evidence type="ECO:0000313" key="3">
    <source>
        <dbReference type="Proteomes" id="UP000530928"/>
    </source>
</evidence>
<proteinExistence type="predicted"/>
<gene>
    <name evidence="2" type="ORF">HNR30_003348</name>
</gene>
<dbReference type="InterPro" id="IPR051783">
    <property type="entry name" value="NAD(P)-dependent_oxidoreduct"/>
</dbReference>
<protein>
    <submittedName>
        <fullName evidence="2">Nucleoside-diphosphate-sugar epimerase</fullName>
    </submittedName>
</protein>
<dbReference type="Proteomes" id="UP000530928">
    <property type="component" value="Unassembled WGS sequence"/>
</dbReference>
<dbReference type="PANTHER" id="PTHR48079:SF6">
    <property type="entry name" value="NAD(P)-BINDING DOMAIN-CONTAINING PROTEIN-RELATED"/>
    <property type="match status" value="1"/>
</dbReference>
<dbReference type="GO" id="GO:0005737">
    <property type="term" value="C:cytoplasm"/>
    <property type="evidence" value="ECO:0007669"/>
    <property type="project" value="TreeGrafter"/>
</dbReference>
<dbReference type="GO" id="GO:0004029">
    <property type="term" value="F:aldehyde dehydrogenase (NAD+) activity"/>
    <property type="evidence" value="ECO:0007669"/>
    <property type="project" value="TreeGrafter"/>
</dbReference>
<evidence type="ECO:0000313" key="2">
    <source>
        <dbReference type="EMBL" id="MBA2892007.1"/>
    </source>
</evidence>
<sequence length="281" mass="29930">MRILLAGATGAIGRPLTRLLSSAGHEVLALSRNDRSASIARDLGARPVMADAMDRDGLLRAVDGMSADAVIHELTALKAPKRRLTPDDPSTRLRVEGTAHLLEAAKALGADRFVTQSLILGYGYADHGSRVFTEDDPFGVKHGNPGDIVVDGLVSTEEQVLAAGGVALRYGVFHGPGTWFDPAAGSRPTPVPRGGGGTVPWVHVDDAAAATVAALERGRGGQAYNIVERRHATWGERERALRVPGWILRLMVPYLGTLMLDTTLRASGDKAERELGWSPRV</sequence>
<reference evidence="2 3" key="1">
    <citation type="submission" date="2020-07" db="EMBL/GenBank/DDBJ databases">
        <title>Genomic Encyclopedia of Type Strains, Phase IV (KMG-IV): sequencing the most valuable type-strain genomes for metagenomic binning, comparative biology and taxonomic classification.</title>
        <authorList>
            <person name="Goeker M."/>
        </authorList>
    </citation>
    <scope>NUCLEOTIDE SEQUENCE [LARGE SCALE GENOMIC DNA]</scope>
    <source>
        <strain evidence="2 3">DSM 45533</strain>
    </source>
</reference>
<feature type="domain" description="NAD-dependent epimerase/dehydratase" evidence="1">
    <location>
        <begin position="3"/>
        <end position="123"/>
    </location>
</feature>
<dbReference type="AlphaFoldDB" id="A0A7W0CJC9"/>
<dbReference type="SUPFAM" id="SSF51735">
    <property type="entry name" value="NAD(P)-binding Rossmann-fold domains"/>
    <property type="match status" value="1"/>
</dbReference>
<comment type="caution">
    <text evidence="2">The sequence shown here is derived from an EMBL/GenBank/DDBJ whole genome shotgun (WGS) entry which is preliminary data.</text>
</comment>
<accession>A0A7W0CJC9</accession>
<dbReference type="InterPro" id="IPR036291">
    <property type="entry name" value="NAD(P)-bd_dom_sf"/>
</dbReference>